<dbReference type="GO" id="GO:0005829">
    <property type="term" value="C:cytosol"/>
    <property type="evidence" value="ECO:0007669"/>
    <property type="project" value="TreeGrafter"/>
</dbReference>
<keyword evidence="6 7" id="KW-0694">RNA-binding</keyword>
<dbReference type="PANTHER" id="PTHR11727">
    <property type="entry name" value="DIMETHYLADENOSINE TRANSFERASE"/>
    <property type="match status" value="1"/>
</dbReference>
<evidence type="ECO:0000256" key="2">
    <source>
        <dbReference type="ARBA" id="ARBA00022552"/>
    </source>
</evidence>
<gene>
    <name evidence="7 10" type="primary">rsmA</name>
    <name evidence="7" type="synonym">ksgA</name>
    <name evidence="10" type="ORF">H9804_08045</name>
</gene>
<feature type="domain" description="Ribosomal RNA adenine methylase transferase N-terminal" evidence="9">
    <location>
        <begin position="29"/>
        <end position="199"/>
    </location>
</feature>
<comment type="catalytic activity">
    <reaction evidence="7">
        <text>adenosine(1518)/adenosine(1519) in 16S rRNA + 4 S-adenosyl-L-methionine = N(6)-dimethyladenosine(1518)/N(6)-dimethyladenosine(1519) in 16S rRNA + 4 S-adenosyl-L-homocysteine + 4 H(+)</text>
        <dbReference type="Rhea" id="RHEA:19609"/>
        <dbReference type="Rhea" id="RHEA-COMP:10232"/>
        <dbReference type="Rhea" id="RHEA-COMP:10233"/>
        <dbReference type="ChEBI" id="CHEBI:15378"/>
        <dbReference type="ChEBI" id="CHEBI:57856"/>
        <dbReference type="ChEBI" id="CHEBI:59789"/>
        <dbReference type="ChEBI" id="CHEBI:74411"/>
        <dbReference type="ChEBI" id="CHEBI:74493"/>
        <dbReference type="EC" id="2.1.1.182"/>
    </reaction>
</comment>
<name>A0A9D2GTR0_9BACT</name>
<dbReference type="SMART" id="SM00650">
    <property type="entry name" value="rADc"/>
    <property type="match status" value="1"/>
</dbReference>
<evidence type="ECO:0000256" key="7">
    <source>
        <dbReference type="HAMAP-Rule" id="MF_00607"/>
    </source>
</evidence>
<evidence type="ECO:0000313" key="10">
    <source>
        <dbReference type="EMBL" id="HIZ89883.1"/>
    </source>
</evidence>
<dbReference type="PROSITE" id="PS51689">
    <property type="entry name" value="SAM_RNA_A_N6_MT"/>
    <property type="match status" value="1"/>
</dbReference>
<dbReference type="CDD" id="cd02440">
    <property type="entry name" value="AdoMet_MTases"/>
    <property type="match status" value="1"/>
</dbReference>
<evidence type="ECO:0000256" key="6">
    <source>
        <dbReference type="ARBA" id="ARBA00022884"/>
    </source>
</evidence>
<comment type="subcellular location">
    <subcellularLocation>
        <location evidence="7">Cytoplasm</location>
    </subcellularLocation>
</comment>
<dbReference type="AlphaFoldDB" id="A0A9D2GTR0"/>
<feature type="binding site" evidence="7 8">
    <location>
        <position position="95"/>
    </location>
    <ligand>
        <name>S-adenosyl-L-methionine</name>
        <dbReference type="ChEBI" id="CHEBI:59789"/>
    </ligand>
</feature>
<keyword evidence="3 7" id="KW-0489">Methyltransferase</keyword>
<dbReference type="GO" id="GO:0052908">
    <property type="term" value="F:16S rRNA (adenine(1518)-N(6)/adenine(1519)-N(6))-dimethyltransferase activity"/>
    <property type="evidence" value="ECO:0007669"/>
    <property type="project" value="UniProtKB-EC"/>
</dbReference>
<dbReference type="EMBL" id="DXAQ01000122">
    <property type="protein sequence ID" value="HIZ89883.1"/>
    <property type="molecule type" value="Genomic_DNA"/>
</dbReference>
<reference evidence="10" key="2">
    <citation type="submission" date="2021-04" db="EMBL/GenBank/DDBJ databases">
        <authorList>
            <person name="Gilroy R."/>
        </authorList>
    </citation>
    <scope>NUCLEOTIDE SEQUENCE</scope>
    <source>
        <strain evidence="10">ChiW4-1371</strain>
    </source>
</reference>
<keyword evidence="4 7" id="KW-0808">Transferase</keyword>
<feature type="binding site" evidence="7 8">
    <location>
        <position position="24"/>
    </location>
    <ligand>
        <name>S-adenosyl-L-methionine</name>
        <dbReference type="ChEBI" id="CHEBI:59789"/>
    </ligand>
</feature>
<proteinExistence type="inferred from homology"/>
<feature type="binding site" evidence="7 8">
    <location>
        <position position="70"/>
    </location>
    <ligand>
        <name>S-adenosyl-L-methionine</name>
        <dbReference type="ChEBI" id="CHEBI:59789"/>
    </ligand>
</feature>
<keyword evidence="1 7" id="KW-0963">Cytoplasm</keyword>
<dbReference type="InterPro" id="IPR023165">
    <property type="entry name" value="rRNA_Ade_diMease-like_C"/>
</dbReference>
<feature type="binding site" evidence="7 8">
    <location>
        <position position="22"/>
    </location>
    <ligand>
        <name>S-adenosyl-L-methionine</name>
        <dbReference type="ChEBI" id="CHEBI:59789"/>
    </ligand>
</feature>
<evidence type="ECO:0000256" key="1">
    <source>
        <dbReference type="ARBA" id="ARBA00022490"/>
    </source>
</evidence>
<dbReference type="PANTHER" id="PTHR11727:SF7">
    <property type="entry name" value="DIMETHYLADENOSINE TRANSFERASE-RELATED"/>
    <property type="match status" value="1"/>
</dbReference>
<dbReference type="Proteomes" id="UP000824176">
    <property type="component" value="Unassembled WGS sequence"/>
</dbReference>
<dbReference type="InterPro" id="IPR020596">
    <property type="entry name" value="rRNA_Ade_Mease_Trfase_CS"/>
</dbReference>
<comment type="similarity">
    <text evidence="7">Belongs to the class I-like SAM-binding methyltransferase superfamily. rRNA adenine N(6)-methyltransferase family. RsmA subfamily.</text>
</comment>
<evidence type="ECO:0000313" key="11">
    <source>
        <dbReference type="Proteomes" id="UP000824176"/>
    </source>
</evidence>
<evidence type="ECO:0000256" key="4">
    <source>
        <dbReference type="ARBA" id="ARBA00022679"/>
    </source>
</evidence>
<dbReference type="Gene3D" id="3.40.50.150">
    <property type="entry name" value="Vaccinia Virus protein VP39"/>
    <property type="match status" value="1"/>
</dbReference>
<keyword evidence="2 7" id="KW-0698">rRNA processing</keyword>
<dbReference type="Gene3D" id="1.10.8.100">
    <property type="entry name" value="Ribosomal RNA adenine dimethylase-like, domain 2"/>
    <property type="match status" value="1"/>
</dbReference>
<dbReference type="GO" id="GO:0003723">
    <property type="term" value="F:RNA binding"/>
    <property type="evidence" value="ECO:0007669"/>
    <property type="project" value="UniProtKB-UniRule"/>
</dbReference>
<dbReference type="InterPro" id="IPR001737">
    <property type="entry name" value="KsgA/Erm"/>
</dbReference>
<dbReference type="Pfam" id="PF00398">
    <property type="entry name" value="RrnaAD"/>
    <property type="match status" value="1"/>
</dbReference>
<evidence type="ECO:0000256" key="5">
    <source>
        <dbReference type="ARBA" id="ARBA00022691"/>
    </source>
</evidence>
<accession>A0A9D2GTR0</accession>
<evidence type="ECO:0000256" key="3">
    <source>
        <dbReference type="ARBA" id="ARBA00022603"/>
    </source>
</evidence>
<reference evidence="10" key="1">
    <citation type="journal article" date="2021" name="PeerJ">
        <title>Extensive microbial diversity within the chicken gut microbiome revealed by metagenomics and culture.</title>
        <authorList>
            <person name="Gilroy R."/>
            <person name="Ravi A."/>
            <person name="Getino M."/>
            <person name="Pursley I."/>
            <person name="Horton D.L."/>
            <person name="Alikhan N.F."/>
            <person name="Baker D."/>
            <person name="Gharbi K."/>
            <person name="Hall N."/>
            <person name="Watson M."/>
            <person name="Adriaenssens E.M."/>
            <person name="Foster-Nyarko E."/>
            <person name="Jarju S."/>
            <person name="Secka A."/>
            <person name="Antonio M."/>
            <person name="Oren A."/>
            <person name="Chaudhuri R.R."/>
            <person name="La Ragione R."/>
            <person name="Hildebrand F."/>
            <person name="Pallen M.J."/>
        </authorList>
    </citation>
    <scope>NUCLEOTIDE SEQUENCE</scope>
    <source>
        <strain evidence="10">ChiW4-1371</strain>
    </source>
</reference>
<feature type="binding site" evidence="7 8">
    <location>
        <position position="49"/>
    </location>
    <ligand>
        <name>S-adenosyl-L-methionine</name>
        <dbReference type="ChEBI" id="CHEBI:59789"/>
    </ligand>
</feature>
<feature type="binding site" evidence="7 8">
    <location>
        <position position="115"/>
    </location>
    <ligand>
        <name>S-adenosyl-L-methionine</name>
        <dbReference type="ChEBI" id="CHEBI:59789"/>
    </ligand>
</feature>
<protein>
    <recommendedName>
        <fullName evidence="7">Ribosomal RNA small subunit methyltransferase A</fullName>
        <ecNumber evidence="7">2.1.1.182</ecNumber>
    </recommendedName>
    <alternativeName>
        <fullName evidence="7">16S rRNA (adenine(1518)-N(6)/adenine(1519)-N(6))-dimethyltransferase</fullName>
    </alternativeName>
    <alternativeName>
        <fullName evidence="7">16S rRNA dimethyladenosine transferase</fullName>
    </alternativeName>
    <alternativeName>
        <fullName evidence="7">16S rRNA dimethylase</fullName>
    </alternativeName>
    <alternativeName>
        <fullName evidence="7">S-adenosylmethionine-6-N', N'-adenosyl(rRNA) dimethyltransferase</fullName>
    </alternativeName>
</protein>
<dbReference type="InterPro" id="IPR029063">
    <property type="entry name" value="SAM-dependent_MTases_sf"/>
</dbReference>
<comment type="caution">
    <text evidence="10">The sequence shown here is derived from an EMBL/GenBank/DDBJ whole genome shotgun (WGS) entry which is preliminary data.</text>
</comment>
<evidence type="ECO:0000259" key="9">
    <source>
        <dbReference type="SMART" id="SM00650"/>
    </source>
</evidence>
<organism evidence="10 11">
    <name type="scientific">Candidatus Mucispirillum faecigallinarum</name>
    <dbReference type="NCBI Taxonomy" id="2838699"/>
    <lineage>
        <taxon>Bacteria</taxon>
        <taxon>Pseudomonadati</taxon>
        <taxon>Deferribacterota</taxon>
        <taxon>Deferribacteres</taxon>
        <taxon>Deferribacterales</taxon>
        <taxon>Mucispirillaceae</taxon>
        <taxon>Mucispirillum</taxon>
    </lineage>
</organism>
<dbReference type="EC" id="2.1.1.182" evidence="7"/>
<keyword evidence="5 7" id="KW-0949">S-adenosyl-L-methionine</keyword>
<dbReference type="PROSITE" id="PS01131">
    <property type="entry name" value="RRNA_A_DIMETH"/>
    <property type="match status" value="1"/>
</dbReference>
<dbReference type="InterPro" id="IPR020598">
    <property type="entry name" value="rRNA_Ade_methylase_Trfase_N"/>
</dbReference>
<dbReference type="SUPFAM" id="SSF53335">
    <property type="entry name" value="S-adenosyl-L-methionine-dependent methyltransferases"/>
    <property type="match status" value="1"/>
</dbReference>
<dbReference type="HAMAP" id="MF_00607">
    <property type="entry name" value="16SrRNA_methyltr_A"/>
    <property type="match status" value="1"/>
</dbReference>
<comment type="function">
    <text evidence="7">Specifically dimethylates two adjacent adenosines (A1518 and A1519) in the loop of a conserved hairpin near the 3'-end of 16S rRNA in the 30S particle. May play a critical role in biogenesis of 30S subunits.</text>
</comment>
<dbReference type="NCBIfam" id="TIGR00755">
    <property type="entry name" value="ksgA"/>
    <property type="match status" value="1"/>
</dbReference>
<evidence type="ECO:0000256" key="8">
    <source>
        <dbReference type="PROSITE-ProRule" id="PRU01026"/>
    </source>
</evidence>
<dbReference type="InterPro" id="IPR011530">
    <property type="entry name" value="rRNA_adenine_dimethylase"/>
</dbReference>
<sequence>MINLLEAFKNEDGFTKKKFGQHFLTNKSMLDKIIEAADISENDNVIEIGPGCGVLTQLIAETKASVTALEIDTELMEFLNRYLFFYKNLTIINQDAANVDYNSLYENKPVIVIGNLPYNVSVKIFEKAAMRDNIKNMVFMFQKEVADRIIAKPNSKAYSSLSVFTNYIFDTVKIKDISGANFWPNANVMSTVLKFIPKKEKFYSGEKEIQFFKFLRLAFRQKRKTLKNNLQEIDDISSILSQAGFKNTIRAEELSLENFKELFDIIYEKHTF</sequence>